<evidence type="ECO:0000259" key="19">
    <source>
        <dbReference type="Pfam" id="PF01634"/>
    </source>
</evidence>
<evidence type="ECO:0000256" key="16">
    <source>
        <dbReference type="ARBA" id="ARBA00023102"/>
    </source>
</evidence>
<evidence type="ECO:0000256" key="9">
    <source>
        <dbReference type="ARBA" id="ARBA00022605"/>
    </source>
</evidence>
<dbReference type="GO" id="GO:0000105">
    <property type="term" value="P:L-histidine biosynthetic process"/>
    <property type="evidence" value="ECO:0007669"/>
    <property type="project" value="UniProtKB-UniRule"/>
</dbReference>
<evidence type="ECO:0000256" key="7">
    <source>
        <dbReference type="ARBA" id="ARBA00020998"/>
    </source>
</evidence>
<comment type="function">
    <text evidence="17 18">Catalyzes the condensation of ATP and 5-phosphoribose 1-diphosphate to form N'-(5'-phosphoribosyl)-ATP (PR-ATP). Has a crucial role in the pathway because the rate of histidine biosynthesis seems to be controlled primarily by regulation of HisG enzymatic activity.</text>
</comment>
<dbReference type="Gene3D" id="3.30.70.120">
    <property type="match status" value="1"/>
</dbReference>
<evidence type="ECO:0000256" key="4">
    <source>
        <dbReference type="ARBA" id="ARBA00004667"/>
    </source>
</evidence>
<gene>
    <name evidence="18" type="primary">hisG</name>
    <name evidence="21" type="ORF">BKD89_02430</name>
</gene>
<dbReference type="FunFam" id="3.40.190.10:FF:000008">
    <property type="entry name" value="ATP phosphoribosyltransferase"/>
    <property type="match status" value="1"/>
</dbReference>
<dbReference type="FunFam" id="3.30.70.120:FF:000002">
    <property type="entry name" value="ATP phosphoribosyltransferase"/>
    <property type="match status" value="1"/>
</dbReference>
<dbReference type="InterPro" id="IPR011322">
    <property type="entry name" value="N-reg_PII-like_a/b"/>
</dbReference>
<dbReference type="NCBIfam" id="TIGR03455">
    <property type="entry name" value="HisG_C-term"/>
    <property type="match status" value="1"/>
</dbReference>
<feature type="domain" description="ATP phosphoribosyltransferase catalytic" evidence="19">
    <location>
        <begin position="51"/>
        <end position="208"/>
    </location>
</feature>
<keyword evidence="12 18" id="KW-0479">Metal-binding</keyword>
<dbReference type="InterPro" id="IPR001348">
    <property type="entry name" value="ATP_PRibTrfase_HisG"/>
</dbReference>
<dbReference type="EMBL" id="CP017686">
    <property type="protein sequence ID" value="AYQ54664.1"/>
    <property type="molecule type" value="Genomic_DNA"/>
</dbReference>
<dbReference type="PANTHER" id="PTHR21403:SF10">
    <property type="entry name" value="ATP PHOSPHORIBOSYLTRANSFERASE"/>
    <property type="match status" value="1"/>
</dbReference>
<evidence type="ECO:0000256" key="3">
    <source>
        <dbReference type="ARBA" id="ARBA00004496"/>
    </source>
</evidence>
<sequence length="289" mass="31564">MTVKMAIPNKGRLNERSIELITKAGINLGDDWGRKLNIKVPDLDLEVFFVRAQDIPIFIDSGAVDFGITGQDVTAEAGKELKNVLNLRFGQCRLSIAAPEESAIARTGKMEDGIRVATSFPYLTRKYFEDRGISAEIVFVQGAAEIMPQLGVSDAISDLVATGSTLRMNRLKEIDTVIESEASVFTTQKVLDDPDKKDRIGEIVDAIRSVLDADGRKYVMADVQKSRLKDVERIIPGIGGPTVVNIAGNDDWVAVQAVISGDDSYRVVSDLKKIGAKGILTMPIERLVE</sequence>
<dbReference type="GO" id="GO:0003879">
    <property type="term" value="F:ATP phosphoribosyltransferase activity"/>
    <property type="evidence" value="ECO:0007669"/>
    <property type="project" value="UniProtKB-UniRule"/>
</dbReference>
<comment type="similarity">
    <text evidence="5 18">Belongs to the ATP phosphoribosyltransferase family. Long subfamily.</text>
</comment>
<dbReference type="Pfam" id="PF01634">
    <property type="entry name" value="HisG"/>
    <property type="match status" value="1"/>
</dbReference>
<dbReference type="Proteomes" id="UP000273278">
    <property type="component" value="Chromosome"/>
</dbReference>
<evidence type="ECO:0000313" key="22">
    <source>
        <dbReference type="Proteomes" id="UP000273278"/>
    </source>
</evidence>
<evidence type="ECO:0000256" key="6">
    <source>
        <dbReference type="ARBA" id="ARBA00011946"/>
    </source>
</evidence>
<dbReference type="SUPFAM" id="SSF54913">
    <property type="entry name" value="GlnB-like"/>
    <property type="match status" value="1"/>
</dbReference>
<evidence type="ECO:0000259" key="20">
    <source>
        <dbReference type="Pfam" id="PF08029"/>
    </source>
</evidence>
<dbReference type="AlphaFoldDB" id="A0A3G3IGJ6"/>
<evidence type="ECO:0000256" key="5">
    <source>
        <dbReference type="ARBA" id="ARBA00007955"/>
    </source>
</evidence>
<keyword evidence="8 18" id="KW-0963">Cytoplasm</keyword>
<proteinExistence type="inferred from homology"/>
<evidence type="ECO:0000256" key="2">
    <source>
        <dbReference type="ARBA" id="ARBA00001946"/>
    </source>
</evidence>
<dbReference type="PANTHER" id="PTHR21403">
    <property type="entry name" value="ATP PHOSPHORIBOSYLTRANSFERASE ATP-PRTASE"/>
    <property type="match status" value="1"/>
</dbReference>
<dbReference type="GO" id="GO:0005737">
    <property type="term" value="C:cytoplasm"/>
    <property type="evidence" value="ECO:0007669"/>
    <property type="project" value="UniProtKB-SubCell"/>
</dbReference>
<dbReference type="Pfam" id="PF08029">
    <property type="entry name" value="HisG_C"/>
    <property type="match status" value="1"/>
</dbReference>
<evidence type="ECO:0000256" key="14">
    <source>
        <dbReference type="ARBA" id="ARBA00022840"/>
    </source>
</evidence>
<dbReference type="EC" id="2.4.2.17" evidence="6 18"/>
<comment type="cofactor">
    <cofactor evidence="2 18">
        <name>Mg(2+)</name>
        <dbReference type="ChEBI" id="CHEBI:18420"/>
    </cofactor>
</comment>
<keyword evidence="14 18" id="KW-0067">ATP-binding</keyword>
<dbReference type="InterPro" id="IPR013115">
    <property type="entry name" value="HisG_C"/>
</dbReference>
<comment type="activity regulation">
    <text evidence="18">Feedback inhibited by histidine.</text>
</comment>
<dbReference type="InterPro" id="IPR015867">
    <property type="entry name" value="N-reg_PII/ATP_PRibTrfase_C"/>
</dbReference>
<dbReference type="Gene3D" id="3.40.190.10">
    <property type="entry name" value="Periplasmic binding protein-like II"/>
    <property type="match status" value="2"/>
</dbReference>
<dbReference type="InterPro" id="IPR013820">
    <property type="entry name" value="ATP_PRibTrfase_cat"/>
</dbReference>
<dbReference type="PROSITE" id="PS01316">
    <property type="entry name" value="ATP_P_PHORIBOSYLTR"/>
    <property type="match status" value="1"/>
</dbReference>
<dbReference type="RefSeq" id="WP_048097717.1">
    <property type="nucleotide sequence ID" value="NZ_CAYATJ010000013.1"/>
</dbReference>
<keyword evidence="15 18" id="KW-0460">Magnesium</keyword>
<evidence type="ECO:0000256" key="13">
    <source>
        <dbReference type="ARBA" id="ARBA00022741"/>
    </source>
</evidence>
<evidence type="ECO:0000256" key="1">
    <source>
        <dbReference type="ARBA" id="ARBA00000915"/>
    </source>
</evidence>
<keyword evidence="13 18" id="KW-0547">Nucleotide-binding</keyword>
<name>A0A3G3IGJ6_9ARCH</name>
<dbReference type="UniPathway" id="UPA00031">
    <property type="reaction ID" value="UER00006"/>
</dbReference>
<evidence type="ECO:0000256" key="15">
    <source>
        <dbReference type="ARBA" id="ARBA00022842"/>
    </source>
</evidence>
<organism evidence="21 22">
    <name type="scientific">Methanomethylophilus alvi</name>
    <dbReference type="NCBI Taxonomy" id="1291540"/>
    <lineage>
        <taxon>Archaea</taxon>
        <taxon>Methanobacteriati</taxon>
        <taxon>Thermoplasmatota</taxon>
        <taxon>Thermoplasmata</taxon>
        <taxon>Methanomassiliicoccales</taxon>
        <taxon>Methanomethylophilaceae</taxon>
        <taxon>Methanomethylophilus</taxon>
    </lineage>
</organism>
<dbReference type="SUPFAM" id="SSF53850">
    <property type="entry name" value="Periplasmic binding protein-like II"/>
    <property type="match status" value="1"/>
</dbReference>
<feature type="domain" description="Histidine biosynthesis HisG C-terminal" evidence="20">
    <location>
        <begin position="213"/>
        <end position="286"/>
    </location>
</feature>
<evidence type="ECO:0000256" key="18">
    <source>
        <dbReference type="HAMAP-Rule" id="MF_00079"/>
    </source>
</evidence>
<comment type="subcellular location">
    <subcellularLocation>
        <location evidence="3 18">Cytoplasm</location>
    </subcellularLocation>
</comment>
<dbReference type="InterPro" id="IPR018198">
    <property type="entry name" value="ATP_PRibTrfase_CS"/>
</dbReference>
<keyword evidence="10 18" id="KW-0328">Glycosyltransferase</keyword>
<keyword evidence="11 18" id="KW-0808">Transferase</keyword>
<dbReference type="InterPro" id="IPR020621">
    <property type="entry name" value="ATP-PRT_HisG_long"/>
</dbReference>
<comment type="catalytic activity">
    <reaction evidence="1 18">
        <text>1-(5-phospho-beta-D-ribosyl)-ATP + diphosphate = 5-phospho-alpha-D-ribose 1-diphosphate + ATP</text>
        <dbReference type="Rhea" id="RHEA:18473"/>
        <dbReference type="ChEBI" id="CHEBI:30616"/>
        <dbReference type="ChEBI" id="CHEBI:33019"/>
        <dbReference type="ChEBI" id="CHEBI:58017"/>
        <dbReference type="ChEBI" id="CHEBI:73183"/>
        <dbReference type="EC" id="2.4.2.17"/>
    </reaction>
</comment>
<evidence type="ECO:0000256" key="10">
    <source>
        <dbReference type="ARBA" id="ARBA00022676"/>
    </source>
</evidence>
<dbReference type="NCBIfam" id="TIGR00070">
    <property type="entry name" value="hisG"/>
    <property type="match status" value="1"/>
</dbReference>
<evidence type="ECO:0000313" key="21">
    <source>
        <dbReference type="EMBL" id="AYQ54664.1"/>
    </source>
</evidence>
<keyword evidence="9 18" id="KW-0028">Amino-acid biosynthesis</keyword>
<dbReference type="GO" id="GO:0005524">
    <property type="term" value="F:ATP binding"/>
    <property type="evidence" value="ECO:0007669"/>
    <property type="project" value="UniProtKB-KW"/>
</dbReference>
<comment type="pathway">
    <text evidence="4 18">Amino-acid biosynthesis; L-histidine biosynthesis; L-histidine from 5-phospho-alpha-D-ribose 1-diphosphate: step 1/9.</text>
</comment>
<evidence type="ECO:0000256" key="8">
    <source>
        <dbReference type="ARBA" id="ARBA00022490"/>
    </source>
</evidence>
<accession>A0A3G3IGJ6</accession>
<protein>
    <recommendedName>
        <fullName evidence="7 18">ATP phosphoribosyltransferase</fullName>
        <shortName evidence="18">ATP-PRT</shortName>
        <shortName evidence="18">ATP-PRTase</shortName>
        <ecNumber evidence="6 18">2.4.2.17</ecNumber>
    </recommendedName>
</protein>
<keyword evidence="16 18" id="KW-0368">Histidine biosynthesis</keyword>
<dbReference type="GO" id="GO:0000287">
    <property type="term" value="F:magnesium ion binding"/>
    <property type="evidence" value="ECO:0007669"/>
    <property type="project" value="UniProtKB-UniRule"/>
</dbReference>
<evidence type="ECO:0000256" key="17">
    <source>
        <dbReference type="ARBA" id="ARBA00024861"/>
    </source>
</evidence>
<dbReference type="HAMAP" id="MF_00079">
    <property type="entry name" value="HisG_Long"/>
    <property type="match status" value="1"/>
</dbReference>
<evidence type="ECO:0000256" key="11">
    <source>
        <dbReference type="ARBA" id="ARBA00022679"/>
    </source>
</evidence>
<reference evidence="21 22" key="1">
    <citation type="submission" date="2016-10" db="EMBL/GenBank/DDBJ databases">
        <title>Complete genome of the TMA-utilizing, human hosted archaeon Methanomethylophilus alvus Gen. nov, sp. nov., strain Mx-05, derived from a pure culture.</title>
        <authorList>
            <person name="Brugere J.-F."/>
            <person name="Ben Hania W."/>
            <person name="Chaudhary P.P."/>
            <person name="Gaci N."/>
            <person name="Borrel G."/>
            <person name="Cao Van Tuat L."/>
            <person name="Fardeau M.-L."/>
            <person name="Harris H.M.B."/>
            <person name="O'Toole P.W."/>
            <person name="Ollivier B."/>
        </authorList>
    </citation>
    <scope>NUCLEOTIDE SEQUENCE [LARGE SCALE GENOMIC DNA]</scope>
    <source>
        <strain evidence="21 22">Mx-05</strain>
    </source>
</reference>
<evidence type="ECO:0000256" key="12">
    <source>
        <dbReference type="ARBA" id="ARBA00022723"/>
    </source>
</evidence>